<dbReference type="OrthoDB" id="2403904at2759"/>
<protein>
    <submittedName>
        <fullName evidence="1">15467_t:CDS:1</fullName>
    </submittedName>
</protein>
<evidence type="ECO:0000313" key="2">
    <source>
        <dbReference type="Proteomes" id="UP000789405"/>
    </source>
</evidence>
<dbReference type="Proteomes" id="UP000789405">
    <property type="component" value="Unassembled WGS sequence"/>
</dbReference>
<accession>A0A9N9GNR1</accession>
<reference evidence="1" key="1">
    <citation type="submission" date="2021-06" db="EMBL/GenBank/DDBJ databases">
        <authorList>
            <person name="Kallberg Y."/>
            <person name="Tangrot J."/>
            <person name="Rosling A."/>
        </authorList>
    </citation>
    <scope>NUCLEOTIDE SEQUENCE</scope>
    <source>
        <strain evidence="1">MA453B</strain>
    </source>
</reference>
<keyword evidence="2" id="KW-1185">Reference proteome</keyword>
<dbReference type="EMBL" id="CAJVPY010004293">
    <property type="protein sequence ID" value="CAG8615187.1"/>
    <property type="molecule type" value="Genomic_DNA"/>
</dbReference>
<gene>
    <name evidence="1" type="ORF">DERYTH_LOCUS8349</name>
</gene>
<dbReference type="AlphaFoldDB" id="A0A9N9GNR1"/>
<sequence>MDNINQAISGSKTSTPSTVKRIAKALDTQHQETVSIQATKLQDMYNNLNTTIQEPFFTLSMNILEIHDKPLSEIINPKNKSIKNSTRYSTSHSTLWNSIRHKINSHQNSENIDETSFKFNLEKPPGNHYNQERINNYIKFYLKDYNKRSEDLQLWSEDTIRDIIIRYVGYLHKQHMSSKEKIESNKVFNRRRAQKIQCAKLINLDKLGQSLSDIEKVIKPEYKSPEISSKENKEDLCELIQKLDQENEKKERSSKCQKKHKGSPSTLCIEVNQDHEQFDNLKTHLPVALNSDDVNDSIWLAWALPDNHNDTNHDFESDN</sequence>
<evidence type="ECO:0000313" key="1">
    <source>
        <dbReference type="EMBL" id="CAG8615187.1"/>
    </source>
</evidence>
<organism evidence="1 2">
    <name type="scientific">Dentiscutata erythropus</name>
    <dbReference type="NCBI Taxonomy" id="1348616"/>
    <lineage>
        <taxon>Eukaryota</taxon>
        <taxon>Fungi</taxon>
        <taxon>Fungi incertae sedis</taxon>
        <taxon>Mucoromycota</taxon>
        <taxon>Glomeromycotina</taxon>
        <taxon>Glomeromycetes</taxon>
        <taxon>Diversisporales</taxon>
        <taxon>Gigasporaceae</taxon>
        <taxon>Dentiscutata</taxon>
    </lineage>
</organism>
<proteinExistence type="predicted"/>
<name>A0A9N9GNR1_9GLOM</name>
<comment type="caution">
    <text evidence="1">The sequence shown here is derived from an EMBL/GenBank/DDBJ whole genome shotgun (WGS) entry which is preliminary data.</text>
</comment>